<evidence type="ECO:0000313" key="3">
    <source>
        <dbReference type="EMBL" id="KAJ1527692.1"/>
    </source>
</evidence>
<organism evidence="3 4">
    <name type="scientific">Megalurothrips usitatus</name>
    <name type="common">bean blossom thrips</name>
    <dbReference type="NCBI Taxonomy" id="439358"/>
    <lineage>
        <taxon>Eukaryota</taxon>
        <taxon>Metazoa</taxon>
        <taxon>Ecdysozoa</taxon>
        <taxon>Arthropoda</taxon>
        <taxon>Hexapoda</taxon>
        <taxon>Insecta</taxon>
        <taxon>Pterygota</taxon>
        <taxon>Neoptera</taxon>
        <taxon>Paraneoptera</taxon>
        <taxon>Thysanoptera</taxon>
        <taxon>Terebrantia</taxon>
        <taxon>Thripoidea</taxon>
        <taxon>Thripidae</taxon>
        <taxon>Megalurothrips</taxon>
    </lineage>
</organism>
<sequence>MDDKVSASEMPGPGRSRRRLNVSSPPKGAKVQKISCSPVKKNCKSLASADAAPVPPVERARGVTSLDRRLTRSASKRWLKIYESSVPMQEGVTVSSDGMLPPSHPVPRVSTSAMVTRHRYRTQGVSRGVCTDVNKISQNFFKRLSFDQISNTSDYGTASEHSRKCSVASGGMSPVSDSGNSCHCASISGVESLGTSSGDETNPHTNVMDWADKPWVCGSTALLKPRVTVHRVDDVAAFIPDHNRSQHEGEFKVSIRRGNTEEEMYRPSICSSLRVHHVSPVVSMEPHGVQFFEDLPVVLIIPLSIEPSDEEWISCLYSNTEAGHPPKWERLPRKDYSYRNGSVVININHFSLFTVVLEEPYPEIMRTIRRRTGGRLLLGEVPGVEVEFPHGSLDQDLDAYLRVLYNHEPNWGNNGEEIQGALASPVIMLGPHGHAFSTSRKPVRIKLPIPHYHEIRSHFGSHVGLSVWQSSTSEGEPTSWQRLEPSNLRIEPPVPGLHVVVVSFTVHHFSFFKVVWDLVSTSLTEAKMGMSYFYPYISFSMMCQAFMEESKGDSRFGLEVICYRSDKRLPEQTNYRHRVGASTKPKLVRPGRILVRLKSQMFEADVEAGEDAAMSKEEPDFRGRDFEKQYACRFKQNVNVESGTFGKVVVERMVTASKNDPLFEFNLNKTDAGHEVLQPMGSERWTAFAMKEMAASLQITEGSNWKRFAQHIGFTKSEIKTKFQYSPDPFLAIMNTYGARGGTPEEFMQALYAVSRDLNLSAGMSASLSDVANSSQSSTGSKGSGSRDSGSRQSRGSGNRFGGIWGYRPWGQVNPDSDSDSTVPADAKEGARKRSRPSIENKNSAGGSSAKRRKFSDVSETVSSGSEGGDDEDSDREAEKSNNKHISNKRRLSDRDMWKISKGIARKDWRFLGRTLGIEERVLVDLEHQYQPVGFRECAYQMLLEWKGRKPRKCTFGNLYGALLRENMVEIAKHMVKILPEGEEEARERDFND</sequence>
<dbReference type="EMBL" id="JAPTSV010000005">
    <property type="protein sequence ID" value="KAJ1527692.1"/>
    <property type="molecule type" value="Genomic_DNA"/>
</dbReference>
<dbReference type="InterPro" id="IPR011029">
    <property type="entry name" value="DEATH-like_dom_sf"/>
</dbReference>
<comment type="caution">
    <text evidence="3">The sequence shown here is derived from an EMBL/GenBank/DDBJ whole genome shotgun (WGS) entry which is preliminary data.</text>
</comment>
<feature type="region of interest" description="Disordered" evidence="1">
    <location>
        <begin position="155"/>
        <end position="177"/>
    </location>
</feature>
<protein>
    <recommendedName>
        <fullName evidence="2">Death domain-containing protein</fullName>
    </recommendedName>
</protein>
<dbReference type="Pfam" id="PF00791">
    <property type="entry name" value="ZU5"/>
    <property type="match status" value="1"/>
</dbReference>
<dbReference type="GO" id="GO:0007165">
    <property type="term" value="P:signal transduction"/>
    <property type="evidence" value="ECO:0007669"/>
    <property type="project" value="InterPro"/>
</dbReference>
<dbReference type="CDD" id="cd01670">
    <property type="entry name" value="Death"/>
    <property type="match status" value="1"/>
</dbReference>
<evidence type="ECO:0000259" key="2">
    <source>
        <dbReference type="PROSITE" id="PS50017"/>
    </source>
</evidence>
<accession>A0AAV7XND2</accession>
<feature type="region of interest" description="Disordered" evidence="1">
    <location>
        <begin position="769"/>
        <end position="888"/>
    </location>
</feature>
<feature type="region of interest" description="Disordered" evidence="1">
    <location>
        <begin position="1"/>
        <end position="34"/>
    </location>
</feature>
<name>A0AAV7XND2_9NEOP</name>
<dbReference type="Gene3D" id="2.60.220.30">
    <property type="match status" value="2"/>
</dbReference>
<dbReference type="Pfam" id="PF00531">
    <property type="entry name" value="Death"/>
    <property type="match status" value="1"/>
</dbReference>
<feature type="compositionally biased region" description="Low complexity" evidence="1">
    <location>
        <begin position="774"/>
        <end position="798"/>
    </location>
</feature>
<feature type="region of interest" description="Disordered" evidence="1">
    <location>
        <begin position="93"/>
        <end position="113"/>
    </location>
</feature>
<dbReference type="Proteomes" id="UP001075354">
    <property type="component" value="Chromosome 5"/>
</dbReference>
<dbReference type="SUPFAM" id="SSF47986">
    <property type="entry name" value="DEATH domain"/>
    <property type="match status" value="2"/>
</dbReference>
<dbReference type="SMART" id="SM00005">
    <property type="entry name" value="DEATH"/>
    <property type="match status" value="2"/>
</dbReference>
<proteinExistence type="predicted"/>
<evidence type="ECO:0000256" key="1">
    <source>
        <dbReference type="SAM" id="MobiDB-lite"/>
    </source>
</evidence>
<dbReference type="InterPro" id="IPR000488">
    <property type="entry name" value="Death_dom"/>
</dbReference>
<reference evidence="3" key="1">
    <citation type="submission" date="2022-12" db="EMBL/GenBank/DDBJ databases">
        <title>Chromosome-level genome assembly of the bean flower thrips Megalurothrips usitatus.</title>
        <authorList>
            <person name="Ma L."/>
            <person name="Liu Q."/>
            <person name="Li H."/>
            <person name="Cai W."/>
        </authorList>
    </citation>
    <scope>NUCLEOTIDE SEQUENCE</scope>
    <source>
        <strain evidence="3">Cailab_2022a</strain>
    </source>
</reference>
<feature type="domain" description="Death" evidence="2">
    <location>
        <begin position="908"/>
        <end position="979"/>
    </location>
</feature>
<dbReference type="InterPro" id="IPR000906">
    <property type="entry name" value="ZU5_dom"/>
</dbReference>
<evidence type="ECO:0000313" key="4">
    <source>
        <dbReference type="Proteomes" id="UP001075354"/>
    </source>
</evidence>
<dbReference type="AlphaFoldDB" id="A0AAV7XND2"/>
<feature type="compositionally biased region" description="Polar residues" evidence="1">
    <location>
        <begin position="838"/>
        <end position="847"/>
    </location>
</feature>
<keyword evidence="4" id="KW-1185">Reference proteome</keyword>
<gene>
    <name evidence="3" type="ORF">ONE63_007651</name>
</gene>
<dbReference type="Gene3D" id="1.10.533.10">
    <property type="entry name" value="Death Domain, Fas"/>
    <property type="match status" value="1"/>
</dbReference>
<dbReference type="PROSITE" id="PS50017">
    <property type="entry name" value="DEATH_DOMAIN"/>
    <property type="match status" value="1"/>
</dbReference>